<dbReference type="InterPro" id="IPR050267">
    <property type="entry name" value="Anti-sigma-factor_SerPK"/>
</dbReference>
<dbReference type="PANTHER" id="PTHR35526:SF3">
    <property type="entry name" value="ANTI-SIGMA-F FACTOR RSBW"/>
    <property type="match status" value="1"/>
</dbReference>
<reference evidence="4" key="1">
    <citation type="journal article" date="2019" name="Int. J. Syst. Evol. Microbiol.">
        <title>The Global Catalogue of Microorganisms (GCM) 10K type strain sequencing project: providing services to taxonomists for standard genome sequencing and annotation.</title>
        <authorList>
            <consortium name="The Broad Institute Genomics Platform"/>
            <consortium name="The Broad Institute Genome Sequencing Center for Infectious Disease"/>
            <person name="Wu L."/>
            <person name="Ma J."/>
        </authorList>
    </citation>
    <scope>NUCLEOTIDE SEQUENCE [LARGE SCALE GENOMIC DNA]</scope>
    <source>
        <strain evidence="4">JCM 13006</strain>
    </source>
</reference>
<name>A0ABP9EFH5_9ACTN</name>
<sequence>MPPAPAFHRQLSFPAGPLPVSEGIGFTRRTLTAWFPRANPAACAEIVLIAAELLANAVQHAGGPLTLGLRMTQSGRIRITVTDAGAEAPQVGPALPERPGGHGMRIVDHLARAWGTDPVAGGKGVWAECDPPTTSVP</sequence>
<protein>
    <submittedName>
        <fullName evidence="3">ATP-binding protein</fullName>
    </submittedName>
</protein>
<dbReference type="EMBL" id="BAABIS010000001">
    <property type="protein sequence ID" value="GAA4876857.1"/>
    <property type="molecule type" value="Genomic_DNA"/>
</dbReference>
<dbReference type="CDD" id="cd16936">
    <property type="entry name" value="HATPase_RsbW-like"/>
    <property type="match status" value="1"/>
</dbReference>
<keyword evidence="3" id="KW-0067">ATP-binding</keyword>
<dbReference type="Gene3D" id="3.30.565.10">
    <property type="entry name" value="Histidine kinase-like ATPase, C-terminal domain"/>
    <property type="match status" value="1"/>
</dbReference>
<keyword evidence="1" id="KW-0808">Transferase</keyword>
<organism evidence="3 4">
    <name type="scientific">Kitasatospora terrestris</name>
    <dbReference type="NCBI Taxonomy" id="258051"/>
    <lineage>
        <taxon>Bacteria</taxon>
        <taxon>Bacillati</taxon>
        <taxon>Actinomycetota</taxon>
        <taxon>Actinomycetes</taxon>
        <taxon>Kitasatosporales</taxon>
        <taxon>Streptomycetaceae</taxon>
        <taxon>Kitasatospora</taxon>
    </lineage>
</organism>
<feature type="domain" description="Histidine kinase/HSP90-like ATPase" evidence="2">
    <location>
        <begin position="28"/>
        <end position="113"/>
    </location>
</feature>
<proteinExistence type="predicted"/>
<accession>A0ABP9EFH5</accession>
<dbReference type="RefSeq" id="WP_345700545.1">
    <property type="nucleotide sequence ID" value="NZ_BAABIS010000001.1"/>
</dbReference>
<evidence type="ECO:0000313" key="3">
    <source>
        <dbReference type="EMBL" id="GAA4876857.1"/>
    </source>
</evidence>
<dbReference type="InterPro" id="IPR036890">
    <property type="entry name" value="HATPase_C_sf"/>
</dbReference>
<dbReference type="PANTHER" id="PTHR35526">
    <property type="entry name" value="ANTI-SIGMA-F FACTOR RSBW-RELATED"/>
    <property type="match status" value="1"/>
</dbReference>
<dbReference type="Pfam" id="PF13581">
    <property type="entry name" value="HATPase_c_2"/>
    <property type="match status" value="1"/>
</dbReference>
<evidence type="ECO:0000259" key="2">
    <source>
        <dbReference type="Pfam" id="PF13581"/>
    </source>
</evidence>
<dbReference type="GO" id="GO:0005524">
    <property type="term" value="F:ATP binding"/>
    <property type="evidence" value="ECO:0007669"/>
    <property type="project" value="UniProtKB-KW"/>
</dbReference>
<dbReference type="InterPro" id="IPR003594">
    <property type="entry name" value="HATPase_dom"/>
</dbReference>
<keyword evidence="3" id="KW-0547">Nucleotide-binding</keyword>
<comment type="caution">
    <text evidence="3">The sequence shown here is derived from an EMBL/GenBank/DDBJ whole genome shotgun (WGS) entry which is preliminary data.</text>
</comment>
<dbReference type="Proteomes" id="UP001501752">
    <property type="component" value="Unassembled WGS sequence"/>
</dbReference>
<keyword evidence="4" id="KW-1185">Reference proteome</keyword>
<dbReference type="SUPFAM" id="SSF55874">
    <property type="entry name" value="ATPase domain of HSP90 chaperone/DNA topoisomerase II/histidine kinase"/>
    <property type="match status" value="1"/>
</dbReference>
<keyword evidence="1" id="KW-0418">Kinase</keyword>
<gene>
    <name evidence="3" type="ORF">GCM10023235_65840</name>
</gene>
<evidence type="ECO:0000256" key="1">
    <source>
        <dbReference type="ARBA" id="ARBA00022527"/>
    </source>
</evidence>
<evidence type="ECO:0000313" key="4">
    <source>
        <dbReference type="Proteomes" id="UP001501752"/>
    </source>
</evidence>
<keyword evidence="1" id="KW-0723">Serine/threonine-protein kinase</keyword>